<dbReference type="InterPro" id="IPR035898">
    <property type="entry name" value="TAZ_dom_sf"/>
</dbReference>
<gene>
    <name evidence="3" type="ORF">PHMEG_000475</name>
</gene>
<organism evidence="3 4">
    <name type="scientific">Phytophthora megakarya</name>
    <dbReference type="NCBI Taxonomy" id="4795"/>
    <lineage>
        <taxon>Eukaryota</taxon>
        <taxon>Sar</taxon>
        <taxon>Stramenopiles</taxon>
        <taxon>Oomycota</taxon>
        <taxon>Peronosporomycetes</taxon>
        <taxon>Peronosporales</taxon>
        <taxon>Peronosporaceae</taxon>
        <taxon>Phytophthora</taxon>
    </lineage>
</organism>
<evidence type="ECO:0008006" key="5">
    <source>
        <dbReference type="Google" id="ProtNLM"/>
    </source>
</evidence>
<evidence type="ECO:0000313" key="3">
    <source>
        <dbReference type="EMBL" id="OWZ24466.1"/>
    </source>
</evidence>
<reference evidence="4" key="1">
    <citation type="submission" date="2017-03" db="EMBL/GenBank/DDBJ databases">
        <title>Phytopthora megakarya and P. palmivora, two closely related causual agents of cacao black pod achieved similar genome size and gene model numbers by different mechanisms.</title>
        <authorList>
            <person name="Ali S."/>
            <person name="Shao J."/>
            <person name="Larry D.J."/>
            <person name="Kronmiller B."/>
            <person name="Shen D."/>
            <person name="Strem M.D."/>
            <person name="Melnick R.L."/>
            <person name="Guiltinan M.J."/>
            <person name="Tyler B.M."/>
            <person name="Meinhardt L.W."/>
            <person name="Bailey B.A."/>
        </authorList>
    </citation>
    <scope>NUCLEOTIDE SEQUENCE [LARGE SCALE GENOMIC DNA]</scope>
    <source>
        <strain evidence="4">zdho120</strain>
    </source>
</reference>
<feature type="compositionally biased region" description="Basic residues" evidence="2">
    <location>
        <begin position="432"/>
        <end position="441"/>
    </location>
</feature>
<dbReference type="AlphaFoldDB" id="A0A225X3G9"/>
<comment type="caution">
    <text evidence="3">The sequence shown here is derived from an EMBL/GenBank/DDBJ whole genome shotgun (WGS) entry which is preliminary data.</text>
</comment>
<feature type="region of interest" description="Disordered" evidence="2">
    <location>
        <begin position="179"/>
        <end position="215"/>
    </location>
</feature>
<feature type="region of interest" description="Disordered" evidence="2">
    <location>
        <begin position="404"/>
        <end position="441"/>
    </location>
</feature>
<keyword evidence="4" id="KW-1185">Reference proteome</keyword>
<sequence length="441" mass="50305">MNMLASRVEEALVIEDALICARIGKCEEPSCRSVLLHYEHCKHNEVCSDPKCSEISIVYRHRQACSKKDNSSASDDKKVVCPFCIRIRQRRSLGLCAALDHLISDQRRALQGAHSEANRNFCLQSINTWKQRKQLHREEIERFNQLASESSAPIFNFPKYQWHFSDSVFIKREPTSLETSVDPATAAQSSTDNNLETPTEQRSEMQDTQEDSIPGTASFNADFINQLLRIKEESIDNREMARQEFDGVMELGYAIVDASFCAPSKAQRCLLNCKSILDHLQHHLDLQVCKQAMCAAVEHHFAHLSQCKSRNESESCEYCLRVEERQLIRSVDFMEAEQPEAEAIVQKIINDITASFTNQSPDEREQELILLEDELDQAETNKQELLEKLGTARSNLRNVRRIMEQRGISTSTSRQLPVHFAKARRSEGSGSSKKRRLADSL</sequence>
<keyword evidence="1" id="KW-0175">Coiled coil</keyword>
<proteinExistence type="predicted"/>
<dbReference type="SUPFAM" id="SSF57933">
    <property type="entry name" value="TAZ domain"/>
    <property type="match status" value="1"/>
</dbReference>
<feature type="compositionally biased region" description="Polar residues" evidence="2">
    <location>
        <begin position="186"/>
        <end position="198"/>
    </location>
</feature>
<evidence type="ECO:0000256" key="1">
    <source>
        <dbReference type="SAM" id="Coils"/>
    </source>
</evidence>
<dbReference type="OrthoDB" id="164393at2759"/>
<evidence type="ECO:0000313" key="4">
    <source>
        <dbReference type="Proteomes" id="UP000198211"/>
    </source>
</evidence>
<feature type="coiled-coil region" evidence="1">
    <location>
        <begin position="368"/>
        <end position="395"/>
    </location>
</feature>
<protein>
    <recommendedName>
        <fullName evidence="5">TAZ-type domain-containing protein</fullName>
    </recommendedName>
</protein>
<dbReference type="EMBL" id="NBNE01000012">
    <property type="protein sequence ID" value="OWZ24466.1"/>
    <property type="molecule type" value="Genomic_DNA"/>
</dbReference>
<evidence type="ECO:0000256" key="2">
    <source>
        <dbReference type="SAM" id="MobiDB-lite"/>
    </source>
</evidence>
<name>A0A225X3G9_9STRA</name>
<dbReference type="STRING" id="4795.A0A225X3G9"/>
<accession>A0A225X3G9</accession>
<dbReference type="Proteomes" id="UP000198211">
    <property type="component" value="Unassembled WGS sequence"/>
</dbReference>